<dbReference type="AlphaFoldDB" id="A0AAD3DQ35"/>
<dbReference type="EMBL" id="BMAR01000011">
    <property type="protein sequence ID" value="GFR45955.1"/>
    <property type="molecule type" value="Genomic_DNA"/>
</dbReference>
<evidence type="ECO:0000259" key="2">
    <source>
        <dbReference type="Pfam" id="PF16760"/>
    </source>
</evidence>
<organism evidence="3 4">
    <name type="scientific">Astrephomene gubernaculifera</name>
    <dbReference type="NCBI Taxonomy" id="47775"/>
    <lineage>
        <taxon>Eukaryota</taxon>
        <taxon>Viridiplantae</taxon>
        <taxon>Chlorophyta</taxon>
        <taxon>core chlorophytes</taxon>
        <taxon>Chlorophyceae</taxon>
        <taxon>CS clade</taxon>
        <taxon>Chlamydomonadales</taxon>
        <taxon>Astrephomenaceae</taxon>
        <taxon>Astrephomene</taxon>
    </lineage>
</organism>
<name>A0AAD3DQ35_9CHLO</name>
<evidence type="ECO:0000256" key="1">
    <source>
        <dbReference type="SAM" id="MobiDB-lite"/>
    </source>
</evidence>
<sequence length="211" mass="22569">MLSRCQASLKSTVCISTGHNMGVRLNHKLSNSMLASVPMNHVRHAACIHRGPLYASAVPRHTRHAKTFCLATAQILDGPHTLPSVQLSVPTGDVLSTPDACVQVAVRQPSYAVQVLYRSRGRPLEGAVRVWAHIGHSGWRDTQDVELSREEGEEEVWRGTYHVPVARLTAPWRLEVQLVFRGRLAGAGAGGEGAGGEGAGGEGGVISSGSW</sequence>
<dbReference type="InterPro" id="IPR005085">
    <property type="entry name" value="CBM25"/>
</dbReference>
<dbReference type="Proteomes" id="UP001054857">
    <property type="component" value="Unassembled WGS sequence"/>
</dbReference>
<protein>
    <recommendedName>
        <fullName evidence="2">Carbohydrate binding module family 25 domain-containing protein</fullName>
    </recommendedName>
</protein>
<reference evidence="3 4" key="1">
    <citation type="journal article" date="2021" name="Sci. Rep.">
        <title>Genome sequencing of the multicellular alga Astrephomene provides insights into convergent evolution of germ-soma differentiation.</title>
        <authorList>
            <person name="Yamashita S."/>
            <person name="Yamamoto K."/>
            <person name="Matsuzaki R."/>
            <person name="Suzuki S."/>
            <person name="Yamaguchi H."/>
            <person name="Hirooka S."/>
            <person name="Minakuchi Y."/>
            <person name="Miyagishima S."/>
            <person name="Kawachi M."/>
            <person name="Toyoda A."/>
            <person name="Nozaki H."/>
        </authorList>
    </citation>
    <scope>NUCLEOTIDE SEQUENCE [LARGE SCALE GENOMIC DNA]</scope>
    <source>
        <strain evidence="3 4">NIES-4017</strain>
    </source>
</reference>
<gene>
    <name evidence="3" type="ORF">Agub_g7422</name>
</gene>
<dbReference type="Pfam" id="PF16760">
    <property type="entry name" value="CBM53"/>
    <property type="match status" value="1"/>
</dbReference>
<feature type="domain" description="Carbohydrate binding module family 25" evidence="2">
    <location>
        <begin position="114"/>
        <end position="165"/>
    </location>
</feature>
<keyword evidence="4" id="KW-1185">Reference proteome</keyword>
<feature type="non-terminal residue" evidence="3">
    <location>
        <position position="1"/>
    </location>
</feature>
<evidence type="ECO:0000313" key="4">
    <source>
        <dbReference type="Proteomes" id="UP001054857"/>
    </source>
</evidence>
<comment type="caution">
    <text evidence="3">The sequence shown here is derived from an EMBL/GenBank/DDBJ whole genome shotgun (WGS) entry which is preliminary data.</text>
</comment>
<feature type="region of interest" description="Disordered" evidence="1">
    <location>
        <begin position="188"/>
        <end position="211"/>
    </location>
</feature>
<evidence type="ECO:0000313" key="3">
    <source>
        <dbReference type="EMBL" id="GFR45955.1"/>
    </source>
</evidence>
<accession>A0AAD3DQ35</accession>
<proteinExistence type="predicted"/>